<dbReference type="Proteomes" id="UP001153148">
    <property type="component" value="Unassembled WGS sequence"/>
</dbReference>
<accession>A0ABN7PKC2</accession>
<gene>
    <name evidence="2" type="ORF">TPAB3V08_LOCUS12881</name>
</gene>
<feature type="region of interest" description="Disordered" evidence="1">
    <location>
        <begin position="143"/>
        <end position="165"/>
    </location>
</feature>
<feature type="compositionally biased region" description="Pro residues" evidence="1">
    <location>
        <begin position="143"/>
        <end position="152"/>
    </location>
</feature>
<comment type="caution">
    <text evidence="2">The sequence shown here is derived from an EMBL/GenBank/DDBJ whole genome shotgun (WGS) entry which is preliminary data.</text>
</comment>
<proteinExistence type="predicted"/>
<dbReference type="EMBL" id="CAJPIN010048416">
    <property type="protein sequence ID" value="CAG2065938.1"/>
    <property type="molecule type" value="Genomic_DNA"/>
</dbReference>
<evidence type="ECO:0000313" key="2">
    <source>
        <dbReference type="EMBL" id="CAG2065938.1"/>
    </source>
</evidence>
<keyword evidence="3" id="KW-1185">Reference proteome</keyword>
<sequence>MNLIVQLGTTVVSSATPQVPVKNSTMTFAGRNITYRDSRPGGQGVMPFKGNTAVQVQIQPAPAATSPTQQVAVVTMPKPSTVVEPILQAIKEEKVEVKTEVEEEHETKHEYENPLNAVFASMCSKEQRLELVKLLLQDHNYGAPPPATPPLSPHRGPSGLPSSLCNNYTLPGGMYPY</sequence>
<evidence type="ECO:0000256" key="1">
    <source>
        <dbReference type="SAM" id="MobiDB-lite"/>
    </source>
</evidence>
<evidence type="ECO:0000313" key="3">
    <source>
        <dbReference type="Proteomes" id="UP001153148"/>
    </source>
</evidence>
<reference evidence="2" key="1">
    <citation type="submission" date="2021-03" db="EMBL/GenBank/DDBJ databases">
        <authorList>
            <person name="Tran Van P."/>
        </authorList>
    </citation>
    <scope>NUCLEOTIDE SEQUENCE</scope>
</reference>
<feature type="non-terminal residue" evidence="2">
    <location>
        <position position="177"/>
    </location>
</feature>
<organism evidence="2 3">
    <name type="scientific">Timema podura</name>
    <name type="common">Walking stick</name>
    <dbReference type="NCBI Taxonomy" id="61482"/>
    <lineage>
        <taxon>Eukaryota</taxon>
        <taxon>Metazoa</taxon>
        <taxon>Ecdysozoa</taxon>
        <taxon>Arthropoda</taxon>
        <taxon>Hexapoda</taxon>
        <taxon>Insecta</taxon>
        <taxon>Pterygota</taxon>
        <taxon>Neoptera</taxon>
        <taxon>Polyneoptera</taxon>
        <taxon>Phasmatodea</taxon>
        <taxon>Timematodea</taxon>
        <taxon>Timematoidea</taxon>
        <taxon>Timematidae</taxon>
        <taxon>Timema</taxon>
    </lineage>
</organism>
<name>A0ABN7PKC2_TIMPD</name>
<protein>
    <submittedName>
        <fullName evidence="2">Uncharacterized protein</fullName>
    </submittedName>
</protein>